<evidence type="ECO:0000313" key="1">
    <source>
        <dbReference type="EMBL" id="KAK2171076.1"/>
    </source>
</evidence>
<accession>A0AAD9KGT7</accession>
<evidence type="ECO:0000313" key="2">
    <source>
        <dbReference type="Proteomes" id="UP001209878"/>
    </source>
</evidence>
<keyword evidence="2" id="KW-1185">Reference proteome</keyword>
<organism evidence="1 2">
    <name type="scientific">Ridgeia piscesae</name>
    <name type="common">Tubeworm</name>
    <dbReference type="NCBI Taxonomy" id="27915"/>
    <lineage>
        <taxon>Eukaryota</taxon>
        <taxon>Metazoa</taxon>
        <taxon>Spiralia</taxon>
        <taxon>Lophotrochozoa</taxon>
        <taxon>Annelida</taxon>
        <taxon>Polychaeta</taxon>
        <taxon>Sedentaria</taxon>
        <taxon>Canalipalpata</taxon>
        <taxon>Sabellida</taxon>
        <taxon>Siboglinidae</taxon>
        <taxon>Ridgeia</taxon>
    </lineage>
</organism>
<dbReference type="AlphaFoldDB" id="A0AAD9KGT7"/>
<sequence>MGLSMLLSVCSEYGIEHDIKYNSTKSNVMIFSCKKLKDIHIPNFLLNGETLPRVSKYKYLGHIITEDLCDNDDISRQYKRIYAQGNALIRKFYMCTESVKCTLFKSYCTSLYTCQLWCCYRAESMRKLCVAYNNVFRFLCNEPRDCSASYMFVSRGLPTCKMLIRKKIV</sequence>
<reference evidence="1" key="1">
    <citation type="journal article" date="2023" name="Mol. Biol. Evol.">
        <title>Third-Generation Sequencing Reveals the Adaptive Role of the Epigenome in Three Deep-Sea Polychaetes.</title>
        <authorList>
            <person name="Perez M."/>
            <person name="Aroh O."/>
            <person name="Sun Y."/>
            <person name="Lan Y."/>
            <person name="Juniper S.K."/>
            <person name="Young C.R."/>
            <person name="Angers B."/>
            <person name="Qian P.Y."/>
        </authorList>
    </citation>
    <scope>NUCLEOTIDE SEQUENCE</scope>
    <source>
        <strain evidence="1">R07B-5</strain>
    </source>
</reference>
<proteinExistence type="predicted"/>
<gene>
    <name evidence="1" type="ORF">NP493_1105g00002</name>
</gene>
<comment type="caution">
    <text evidence="1">The sequence shown here is derived from an EMBL/GenBank/DDBJ whole genome shotgun (WGS) entry which is preliminary data.</text>
</comment>
<dbReference type="EMBL" id="JAODUO010001105">
    <property type="protein sequence ID" value="KAK2171076.1"/>
    <property type="molecule type" value="Genomic_DNA"/>
</dbReference>
<dbReference type="Proteomes" id="UP001209878">
    <property type="component" value="Unassembled WGS sequence"/>
</dbReference>
<name>A0AAD9KGT7_RIDPI</name>
<protein>
    <submittedName>
        <fullName evidence="1">Uncharacterized protein</fullName>
    </submittedName>
</protein>